<dbReference type="AlphaFoldDB" id="A0A8X7XPA8"/>
<organism evidence="1 2">
    <name type="scientific">Populus tomentosa</name>
    <name type="common">Chinese white poplar</name>
    <dbReference type="NCBI Taxonomy" id="118781"/>
    <lineage>
        <taxon>Eukaryota</taxon>
        <taxon>Viridiplantae</taxon>
        <taxon>Streptophyta</taxon>
        <taxon>Embryophyta</taxon>
        <taxon>Tracheophyta</taxon>
        <taxon>Spermatophyta</taxon>
        <taxon>Magnoliopsida</taxon>
        <taxon>eudicotyledons</taxon>
        <taxon>Gunneridae</taxon>
        <taxon>Pentapetalae</taxon>
        <taxon>rosids</taxon>
        <taxon>fabids</taxon>
        <taxon>Malpighiales</taxon>
        <taxon>Salicaceae</taxon>
        <taxon>Saliceae</taxon>
        <taxon>Populus</taxon>
    </lineage>
</organism>
<keyword evidence="2" id="KW-1185">Reference proteome</keyword>
<evidence type="ECO:0000313" key="1">
    <source>
        <dbReference type="EMBL" id="KAG6737413.1"/>
    </source>
</evidence>
<dbReference type="OrthoDB" id="10501072at2759"/>
<dbReference type="EMBL" id="JAAWWB010000038">
    <property type="protein sequence ID" value="KAG6737413.1"/>
    <property type="molecule type" value="Genomic_DNA"/>
</dbReference>
<comment type="caution">
    <text evidence="1">The sequence shown here is derived from an EMBL/GenBank/DDBJ whole genome shotgun (WGS) entry which is preliminary data.</text>
</comment>
<proteinExistence type="predicted"/>
<dbReference type="Proteomes" id="UP000886885">
    <property type="component" value="Chromosome 19D"/>
</dbReference>
<name>A0A8X7XPA8_POPTO</name>
<reference evidence="1" key="1">
    <citation type="journal article" date="2020" name="bioRxiv">
        <title>Hybrid origin of Populus tomentosa Carr. identified through genome sequencing and phylogenomic analysis.</title>
        <authorList>
            <person name="An X."/>
            <person name="Gao K."/>
            <person name="Chen Z."/>
            <person name="Li J."/>
            <person name="Yang X."/>
            <person name="Yang X."/>
            <person name="Zhou J."/>
            <person name="Guo T."/>
            <person name="Zhao T."/>
            <person name="Huang S."/>
            <person name="Miao D."/>
            <person name="Khan W.U."/>
            <person name="Rao P."/>
            <person name="Ye M."/>
            <person name="Lei B."/>
            <person name="Liao W."/>
            <person name="Wang J."/>
            <person name="Ji L."/>
            <person name="Li Y."/>
            <person name="Guo B."/>
            <person name="Mustafa N.S."/>
            <person name="Li S."/>
            <person name="Yun Q."/>
            <person name="Keller S.R."/>
            <person name="Mao J."/>
            <person name="Zhang R."/>
            <person name="Strauss S.H."/>
        </authorList>
    </citation>
    <scope>NUCLEOTIDE SEQUENCE</scope>
    <source>
        <strain evidence="1">GM15</strain>
        <tissue evidence="1">Leaf</tissue>
    </source>
</reference>
<gene>
    <name evidence="1" type="ORF">POTOM_058933</name>
</gene>
<protein>
    <submittedName>
        <fullName evidence="1">Uncharacterized protein</fullName>
    </submittedName>
</protein>
<accession>A0A8X7XPA8</accession>
<evidence type="ECO:0000313" key="2">
    <source>
        <dbReference type="Proteomes" id="UP000886885"/>
    </source>
</evidence>
<sequence length="105" mass="12436">MQTRFDDIITRVDDLTTKLKALGLHADMNRGRREACVEDDTCCQLVIERVRANPRGQYDYGYSYDEEYLFWLIGSINRNFKERNAFGDLTLDLFLKFYPHNQLSM</sequence>